<evidence type="ECO:0000256" key="1">
    <source>
        <dbReference type="ARBA" id="ARBA00023125"/>
    </source>
</evidence>
<dbReference type="SMART" id="SM00530">
    <property type="entry name" value="HTH_XRE"/>
    <property type="match status" value="1"/>
</dbReference>
<feature type="domain" description="HTH cro/C1-type" evidence="2">
    <location>
        <begin position="6"/>
        <end position="60"/>
    </location>
</feature>
<sequence>MIFQHLRDLREDNNLTQTQVAEILHIKQTTYSGYESGAHRIPIDALIALADFYNTSIDYIVGRTNNPAPPKK</sequence>
<comment type="caution">
    <text evidence="3">The sequence shown here is derived from an EMBL/GenBank/DDBJ whole genome shotgun (WGS) entry which is preliminary data.</text>
</comment>
<evidence type="ECO:0000313" key="3">
    <source>
        <dbReference type="EMBL" id="MCU6788337.1"/>
    </source>
</evidence>
<keyword evidence="1" id="KW-0238">DNA-binding</keyword>
<dbReference type="Proteomes" id="UP001652397">
    <property type="component" value="Unassembled WGS sequence"/>
</dbReference>
<keyword evidence="4" id="KW-1185">Reference proteome</keyword>
<dbReference type="SUPFAM" id="SSF47413">
    <property type="entry name" value="lambda repressor-like DNA-binding domains"/>
    <property type="match status" value="1"/>
</dbReference>
<accession>A0ABT2U2Z3</accession>
<organism evidence="3 4">
    <name type="scientific">Agathobaculum ammoniilyticum</name>
    <dbReference type="NCBI Taxonomy" id="2981778"/>
    <lineage>
        <taxon>Bacteria</taxon>
        <taxon>Bacillati</taxon>
        <taxon>Bacillota</taxon>
        <taxon>Clostridia</taxon>
        <taxon>Eubacteriales</taxon>
        <taxon>Butyricicoccaceae</taxon>
        <taxon>Agathobaculum</taxon>
    </lineage>
</organism>
<dbReference type="InterPro" id="IPR001387">
    <property type="entry name" value="Cro/C1-type_HTH"/>
</dbReference>
<dbReference type="PANTHER" id="PTHR46558">
    <property type="entry name" value="TRACRIPTIONAL REGULATORY PROTEIN-RELATED-RELATED"/>
    <property type="match status" value="1"/>
</dbReference>
<proteinExistence type="predicted"/>
<dbReference type="Gene3D" id="1.10.260.40">
    <property type="entry name" value="lambda repressor-like DNA-binding domains"/>
    <property type="match status" value="1"/>
</dbReference>
<name>A0ABT2U2Z3_9FIRM</name>
<reference evidence="3 4" key="1">
    <citation type="journal article" date="2021" name="ISME Commun">
        <title>Automated analysis of genomic sequences facilitates high-throughput and comprehensive description of bacteria.</title>
        <authorList>
            <person name="Hitch T.C.A."/>
        </authorList>
    </citation>
    <scope>NUCLEOTIDE SEQUENCE [LARGE SCALE GENOMIC DNA]</scope>
    <source>
        <strain evidence="3 4">Sanger_34</strain>
    </source>
</reference>
<dbReference type="InterPro" id="IPR010982">
    <property type="entry name" value="Lambda_DNA-bd_dom_sf"/>
</dbReference>
<protein>
    <submittedName>
        <fullName evidence="3">Helix-turn-helix domain-containing protein</fullName>
    </submittedName>
</protein>
<evidence type="ECO:0000259" key="2">
    <source>
        <dbReference type="PROSITE" id="PS50943"/>
    </source>
</evidence>
<dbReference type="Pfam" id="PF01381">
    <property type="entry name" value="HTH_3"/>
    <property type="match status" value="1"/>
</dbReference>
<dbReference type="EMBL" id="JAOQJE010000003">
    <property type="protein sequence ID" value="MCU6788337.1"/>
    <property type="molecule type" value="Genomic_DNA"/>
</dbReference>
<dbReference type="PROSITE" id="PS50943">
    <property type="entry name" value="HTH_CROC1"/>
    <property type="match status" value="1"/>
</dbReference>
<evidence type="ECO:0000313" key="4">
    <source>
        <dbReference type="Proteomes" id="UP001652397"/>
    </source>
</evidence>
<dbReference type="PANTHER" id="PTHR46558:SF11">
    <property type="entry name" value="HTH-TYPE TRANSCRIPTIONAL REGULATOR XRE"/>
    <property type="match status" value="1"/>
</dbReference>
<gene>
    <name evidence="3" type="ORF">OCV66_04430</name>
</gene>
<dbReference type="CDD" id="cd00093">
    <property type="entry name" value="HTH_XRE"/>
    <property type="match status" value="1"/>
</dbReference>
<dbReference type="RefSeq" id="WP_262563823.1">
    <property type="nucleotide sequence ID" value="NZ_JAOQJE010000003.1"/>
</dbReference>